<sequence length="89" mass="10000">MNGDTFRDICLATSQTSLPTPNKRQTKAFNALPAKKSRKIYCQTNLFKCIAMRDSPKLSSSEPCLIVSPSKRGCVKIWITPGTVVWFLY</sequence>
<evidence type="ECO:0000313" key="2">
    <source>
        <dbReference type="Proteomes" id="UP000024635"/>
    </source>
</evidence>
<keyword evidence="2" id="KW-1185">Reference proteome</keyword>
<evidence type="ECO:0000313" key="1">
    <source>
        <dbReference type="EMBL" id="EYC29166.1"/>
    </source>
</evidence>
<dbReference type="Proteomes" id="UP000024635">
    <property type="component" value="Unassembled WGS sequence"/>
</dbReference>
<proteinExistence type="predicted"/>
<dbReference type="EMBL" id="JARK01001342">
    <property type="protein sequence ID" value="EYC29166.1"/>
    <property type="molecule type" value="Genomic_DNA"/>
</dbReference>
<name>A0A016VPC3_9BILA</name>
<comment type="caution">
    <text evidence="1">The sequence shown here is derived from an EMBL/GenBank/DDBJ whole genome shotgun (WGS) entry which is preliminary data.</text>
</comment>
<gene>
    <name evidence="1" type="primary">Acey_s0006.g2821</name>
    <name evidence="1" type="ORF">Y032_0006g2821</name>
</gene>
<protein>
    <submittedName>
        <fullName evidence="1">Uncharacterized protein</fullName>
    </submittedName>
</protein>
<organism evidence="1 2">
    <name type="scientific">Ancylostoma ceylanicum</name>
    <dbReference type="NCBI Taxonomy" id="53326"/>
    <lineage>
        <taxon>Eukaryota</taxon>
        <taxon>Metazoa</taxon>
        <taxon>Ecdysozoa</taxon>
        <taxon>Nematoda</taxon>
        <taxon>Chromadorea</taxon>
        <taxon>Rhabditida</taxon>
        <taxon>Rhabditina</taxon>
        <taxon>Rhabditomorpha</taxon>
        <taxon>Strongyloidea</taxon>
        <taxon>Ancylostomatidae</taxon>
        <taxon>Ancylostomatinae</taxon>
        <taxon>Ancylostoma</taxon>
    </lineage>
</organism>
<reference evidence="2" key="1">
    <citation type="journal article" date="2015" name="Nat. Genet.">
        <title>The genome and transcriptome of the zoonotic hookworm Ancylostoma ceylanicum identify infection-specific gene families.</title>
        <authorList>
            <person name="Schwarz E.M."/>
            <person name="Hu Y."/>
            <person name="Antoshechkin I."/>
            <person name="Miller M.M."/>
            <person name="Sternberg P.W."/>
            <person name="Aroian R.V."/>
        </authorList>
    </citation>
    <scope>NUCLEOTIDE SEQUENCE</scope>
    <source>
        <strain evidence="2">HY135</strain>
    </source>
</reference>
<accession>A0A016VPC3</accession>
<dbReference type="AlphaFoldDB" id="A0A016VPC3"/>